<proteinExistence type="predicted"/>
<gene>
    <name evidence="2" type="ORF">FIBSPDRAFT_902746</name>
</gene>
<dbReference type="OrthoDB" id="3257768at2759"/>
<dbReference type="InterPro" id="IPR041457">
    <property type="entry name" value="CxC2_KDZ-assoc"/>
</dbReference>
<sequence>MPKDVQNGKKGKKATVYAEAAPLYNHSERPFNSRRIITASNITTGRHAARAPRKSMGLGHLLLRRELLAIPEAIRTANDFKRFDTRLREQDPEETAAMEKELAEWEADKSKPDPYRLPKSRWTKSRHVRVTVDKYLDERRRLEGRSRLVICLSIQTAQLFFGRETLKNLGLRIGLGHAPGRFCASVKLGNKDFVVIHTNGVHTVHLKFCRCTDVTWPTQLLRIGWFPASPIRPQTCATMEVLRHFHTLNLQGQTTAYSYYRSLECLTDSTGLYQPPDRLPAFMLMVREFRHLKMLKRGGQAYNPDDVRATRPGSLAIHCRACPQPSMNLPVGWNLASTAKPWLYMLILAMDANFRLPSKLRGVNTDPHLSPGWSYFVDHKLYSEFIANYVDDNEISTCVGFQALLNMLTKKSKGLRATGMAAVSCARHQMFRPLGMGDLQKGERIAGVGLCMLTISYDVGCQWWTKFVHRRLQHLPQGLQTLPPTTYALVPKFHLQSHEEKCHSTFSFNYKAGCGRTEADQLPGHLLLRRELLAIPEAIRTANDFKRFDTRLREQDPEETAAMEKELAEWEADKSKPDPYRLPKSNVMLAQVKLVMAEEEKARAEAGLSFVHDVSAGVFLLLGLSIQTAQQTLRTEVKGLRKQTILQTTTLVERWTTLLKHYQRFRELQRLYMVGFDPIQYAQGKGTVPTHVEYFPLYMPSELPKADARKYCPNGLAGTEDHIRYAEASDALESLRHHLRTRSFANRFKIANVTGQIQNTRARETQNRIDDKALKSLCGSGNWEIKLQVLNNQDVRALNERELTQQEKNEANAVHVKNGVGHRAPSWIWFRGLAAEQLDDPLTRKALRVEWVKAKARKECWGEEVVLVNEEMRRVLHYGVSMDTWWLVQLLRCQLGDDVKSRILSEGLRAYAEEHIDREATIIERWSKKWRVARELAAPIIAGDIPDNCHESFYAAQMVQLDEEMAGDELEDDDFEMGGPDA</sequence>
<evidence type="ECO:0000313" key="3">
    <source>
        <dbReference type="Proteomes" id="UP000076532"/>
    </source>
</evidence>
<name>A0A167WUV4_9AGAM</name>
<dbReference type="Proteomes" id="UP000076532">
    <property type="component" value="Unassembled WGS sequence"/>
</dbReference>
<dbReference type="STRING" id="436010.A0A167WUV4"/>
<dbReference type="Pfam" id="PF18803">
    <property type="entry name" value="CxC2"/>
    <property type="match status" value="1"/>
</dbReference>
<dbReference type="EMBL" id="KV417784">
    <property type="protein sequence ID" value="KZP06506.1"/>
    <property type="molecule type" value="Genomic_DNA"/>
</dbReference>
<feature type="domain" description="CxC2-like cysteine cluster KDZ transposase-associated" evidence="1">
    <location>
        <begin position="166"/>
        <end position="271"/>
    </location>
</feature>
<keyword evidence="3" id="KW-1185">Reference proteome</keyword>
<reference evidence="2 3" key="1">
    <citation type="journal article" date="2016" name="Mol. Biol. Evol.">
        <title>Comparative Genomics of Early-Diverging Mushroom-Forming Fungi Provides Insights into the Origins of Lignocellulose Decay Capabilities.</title>
        <authorList>
            <person name="Nagy L.G."/>
            <person name="Riley R."/>
            <person name="Tritt A."/>
            <person name="Adam C."/>
            <person name="Daum C."/>
            <person name="Floudas D."/>
            <person name="Sun H."/>
            <person name="Yadav J.S."/>
            <person name="Pangilinan J."/>
            <person name="Larsson K.H."/>
            <person name="Matsuura K."/>
            <person name="Barry K."/>
            <person name="Labutti K."/>
            <person name="Kuo R."/>
            <person name="Ohm R.A."/>
            <person name="Bhattacharya S.S."/>
            <person name="Shirouzu T."/>
            <person name="Yoshinaga Y."/>
            <person name="Martin F.M."/>
            <person name="Grigoriev I.V."/>
            <person name="Hibbett D.S."/>
        </authorList>
    </citation>
    <scope>NUCLEOTIDE SEQUENCE [LARGE SCALE GENOMIC DNA]</scope>
    <source>
        <strain evidence="2 3">CBS 109695</strain>
    </source>
</reference>
<dbReference type="AlphaFoldDB" id="A0A167WUV4"/>
<evidence type="ECO:0000313" key="2">
    <source>
        <dbReference type="EMBL" id="KZP06506.1"/>
    </source>
</evidence>
<protein>
    <recommendedName>
        <fullName evidence="1">CxC2-like cysteine cluster KDZ transposase-associated domain-containing protein</fullName>
    </recommendedName>
</protein>
<dbReference type="InterPro" id="IPR040521">
    <property type="entry name" value="KDZ"/>
</dbReference>
<dbReference type="Pfam" id="PF18758">
    <property type="entry name" value="KDZ"/>
    <property type="match status" value="1"/>
</dbReference>
<accession>A0A167WUV4</accession>
<evidence type="ECO:0000259" key="1">
    <source>
        <dbReference type="Pfam" id="PF18803"/>
    </source>
</evidence>
<organism evidence="2 3">
    <name type="scientific">Athelia psychrophila</name>
    <dbReference type="NCBI Taxonomy" id="1759441"/>
    <lineage>
        <taxon>Eukaryota</taxon>
        <taxon>Fungi</taxon>
        <taxon>Dikarya</taxon>
        <taxon>Basidiomycota</taxon>
        <taxon>Agaricomycotina</taxon>
        <taxon>Agaricomycetes</taxon>
        <taxon>Agaricomycetidae</taxon>
        <taxon>Atheliales</taxon>
        <taxon>Atheliaceae</taxon>
        <taxon>Athelia</taxon>
    </lineage>
</organism>